<dbReference type="AlphaFoldDB" id="A0A0C2MHJ1"/>
<dbReference type="Proteomes" id="UP000031668">
    <property type="component" value="Unassembled WGS sequence"/>
</dbReference>
<evidence type="ECO:0000313" key="9">
    <source>
        <dbReference type="EMBL" id="KII61116.1"/>
    </source>
</evidence>
<evidence type="ECO:0000259" key="8">
    <source>
        <dbReference type="Pfam" id="PF12832"/>
    </source>
</evidence>
<evidence type="ECO:0000256" key="5">
    <source>
        <dbReference type="ARBA" id="ARBA00023136"/>
    </source>
</evidence>
<feature type="transmembrane region" description="Helical" evidence="6">
    <location>
        <begin position="348"/>
        <end position="367"/>
    </location>
</feature>
<comment type="caution">
    <text evidence="9">The sequence shown here is derived from an EMBL/GenBank/DDBJ whole genome shotgun (WGS) entry which is preliminary data.</text>
</comment>
<evidence type="ECO:0000256" key="7">
    <source>
        <dbReference type="SAM" id="SignalP"/>
    </source>
</evidence>
<dbReference type="OrthoDB" id="5989317at2759"/>
<dbReference type="EMBL" id="JWZT01005379">
    <property type="protein sequence ID" value="KII61116.1"/>
    <property type="molecule type" value="Genomic_DNA"/>
</dbReference>
<feature type="signal peptide" evidence="7">
    <location>
        <begin position="1"/>
        <end position="21"/>
    </location>
</feature>
<dbReference type="Gene3D" id="1.20.1250.20">
    <property type="entry name" value="MFS general substrate transporter like domains"/>
    <property type="match status" value="2"/>
</dbReference>
<dbReference type="OMA" id="CHERSPR"/>
<dbReference type="InterPro" id="IPR024989">
    <property type="entry name" value="MFS_assoc_dom"/>
</dbReference>
<feature type="transmembrane region" description="Helical" evidence="6">
    <location>
        <begin position="255"/>
        <end position="274"/>
    </location>
</feature>
<evidence type="ECO:0000256" key="6">
    <source>
        <dbReference type="SAM" id="Phobius"/>
    </source>
</evidence>
<feature type="transmembrane region" description="Helical" evidence="6">
    <location>
        <begin position="130"/>
        <end position="157"/>
    </location>
</feature>
<gene>
    <name evidence="9" type="ORF">RF11_05835</name>
</gene>
<evidence type="ECO:0000256" key="2">
    <source>
        <dbReference type="ARBA" id="ARBA00005241"/>
    </source>
</evidence>
<dbReference type="InterPro" id="IPR051717">
    <property type="entry name" value="MFS_MFSD6"/>
</dbReference>
<comment type="subcellular location">
    <subcellularLocation>
        <location evidence="1">Membrane</location>
        <topology evidence="1">Multi-pass membrane protein</topology>
    </subcellularLocation>
</comment>
<evidence type="ECO:0000256" key="3">
    <source>
        <dbReference type="ARBA" id="ARBA00022692"/>
    </source>
</evidence>
<proteinExistence type="inferred from homology"/>
<organism evidence="9 10">
    <name type="scientific">Thelohanellus kitauei</name>
    <name type="common">Myxosporean</name>
    <dbReference type="NCBI Taxonomy" id="669202"/>
    <lineage>
        <taxon>Eukaryota</taxon>
        <taxon>Metazoa</taxon>
        <taxon>Cnidaria</taxon>
        <taxon>Myxozoa</taxon>
        <taxon>Myxosporea</taxon>
        <taxon>Bivalvulida</taxon>
        <taxon>Platysporina</taxon>
        <taxon>Myxobolidae</taxon>
        <taxon>Thelohanellus</taxon>
    </lineage>
</organism>
<reference evidence="9 10" key="1">
    <citation type="journal article" date="2014" name="Genome Biol. Evol.">
        <title>The genome of the myxosporean Thelohanellus kitauei shows adaptations to nutrient acquisition within its fish host.</title>
        <authorList>
            <person name="Yang Y."/>
            <person name="Xiong J."/>
            <person name="Zhou Z."/>
            <person name="Huo F."/>
            <person name="Miao W."/>
            <person name="Ran C."/>
            <person name="Liu Y."/>
            <person name="Zhang J."/>
            <person name="Feng J."/>
            <person name="Wang M."/>
            <person name="Wang M."/>
            <person name="Wang L."/>
            <person name="Yao B."/>
        </authorList>
    </citation>
    <scope>NUCLEOTIDE SEQUENCE [LARGE SCALE GENOMIC DNA]</scope>
    <source>
        <strain evidence="9">Wuqing</strain>
    </source>
</reference>
<accession>A0A0C2MHJ1</accession>
<protein>
    <submittedName>
        <fullName evidence="9">Major facilitator superfamily domain-containing protein 6</fullName>
    </submittedName>
</protein>
<feature type="transmembrane region" description="Helical" evidence="6">
    <location>
        <begin position="169"/>
        <end position="188"/>
    </location>
</feature>
<feature type="transmembrane region" description="Helical" evidence="6">
    <location>
        <begin position="200"/>
        <end position="225"/>
    </location>
</feature>
<keyword evidence="10" id="KW-1185">Reference proteome</keyword>
<feature type="transmembrane region" description="Helical" evidence="6">
    <location>
        <begin position="318"/>
        <end position="336"/>
    </location>
</feature>
<evidence type="ECO:0000313" key="10">
    <source>
        <dbReference type="Proteomes" id="UP000031668"/>
    </source>
</evidence>
<evidence type="ECO:0000256" key="4">
    <source>
        <dbReference type="ARBA" id="ARBA00022989"/>
    </source>
</evidence>
<dbReference type="Pfam" id="PF12832">
    <property type="entry name" value="MFS_1_like"/>
    <property type="match status" value="1"/>
</dbReference>
<dbReference type="PANTHER" id="PTHR16172">
    <property type="entry name" value="MAJOR FACILITATOR SUPERFAMILY DOMAIN-CONTAINING PROTEIN 6-LIKE"/>
    <property type="match status" value="1"/>
</dbReference>
<evidence type="ECO:0000256" key="1">
    <source>
        <dbReference type="ARBA" id="ARBA00004141"/>
    </source>
</evidence>
<dbReference type="SUPFAM" id="SSF103473">
    <property type="entry name" value="MFS general substrate transporter"/>
    <property type="match status" value="1"/>
</dbReference>
<name>A0A0C2MHJ1_THEKT</name>
<keyword evidence="7" id="KW-0732">Signal</keyword>
<feature type="transmembrane region" description="Helical" evidence="6">
    <location>
        <begin position="286"/>
        <end position="306"/>
    </location>
</feature>
<feature type="domain" description="Major facilitator superfamily associated" evidence="8">
    <location>
        <begin position="1"/>
        <end position="378"/>
    </location>
</feature>
<keyword evidence="3 6" id="KW-0812">Transmembrane</keyword>
<dbReference type="GO" id="GO:0016020">
    <property type="term" value="C:membrane"/>
    <property type="evidence" value="ECO:0007669"/>
    <property type="project" value="UniProtKB-SubCell"/>
</dbReference>
<sequence>MSVISWFIMTLFLFIPRPNMIECPENIAKNLSAANLFDSPDFHNKTSLMNVDEIGQKKNFITKIKSLIINSREISHVSDLHHLTVYNTDNQSRLNDTANLVSVRSISGSLVSAPSKFPVFLYDHQEIQRIFWILFILTVVGEFFEAPSVSLLDTAVLQSIDNHHNYGRVRLYGSLGFGISSFIVGLTLDHVRKTMCDKLVTNFIVIMYFFIAWMIITIILCFIFVKFPQVDASVQVEQTSIASTLMIFKKPTYSIFLLTSFYLGFAHGSIMNFINWYLEDMGANRFMMGTATIVRDLAVVLGFYISPKILGCFKIKQILFWVFSVYVFSYFAYSLIPTPWLAVPVEALQGLAFSLMWSSCINHLIGVSTPSNFVTMQGKNFSITRLPITCHKILNLYKIKTHTNQNQKYFEFY</sequence>
<dbReference type="InterPro" id="IPR036259">
    <property type="entry name" value="MFS_trans_sf"/>
</dbReference>
<dbReference type="PANTHER" id="PTHR16172:SF2">
    <property type="entry name" value="MAJOR FACILITATOR SUPERFAMILY DOMAIN-CONTAINING PROTEIN 6"/>
    <property type="match status" value="1"/>
</dbReference>
<feature type="chain" id="PRO_5002168752" evidence="7">
    <location>
        <begin position="22"/>
        <end position="413"/>
    </location>
</feature>
<comment type="similarity">
    <text evidence="2">Belongs to the major facilitator superfamily. MFSD6 family.</text>
</comment>
<keyword evidence="5 6" id="KW-0472">Membrane</keyword>
<keyword evidence="4 6" id="KW-1133">Transmembrane helix</keyword>